<protein>
    <submittedName>
        <fullName evidence="3">SDR family oxidoreductase</fullName>
    </submittedName>
</protein>
<evidence type="ECO:0000313" key="4">
    <source>
        <dbReference type="Proteomes" id="UP000553776"/>
    </source>
</evidence>
<dbReference type="Gene3D" id="3.40.50.720">
    <property type="entry name" value="NAD(P)-binding Rossmann-like Domain"/>
    <property type="match status" value="1"/>
</dbReference>
<keyword evidence="4" id="KW-1185">Reference proteome</keyword>
<reference evidence="3 4" key="1">
    <citation type="submission" date="2020-08" db="EMBL/GenBank/DDBJ databases">
        <title>Cohnella phylogeny.</title>
        <authorList>
            <person name="Dunlap C."/>
        </authorList>
    </citation>
    <scope>NUCLEOTIDE SEQUENCE [LARGE SCALE GENOMIC DNA]</scope>
    <source>
        <strain evidence="3 4">DSM 25239</strain>
    </source>
</reference>
<dbReference type="AlphaFoldDB" id="A0A841TVJ1"/>
<gene>
    <name evidence="3" type="ORF">H7B90_06140</name>
</gene>
<dbReference type="PRINTS" id="PR00080">
    <property type="entry name" value="SDRFAMILY"/>
</dbReference>
<dbReference type="PANTHER" id="PTHR43639:SF1">
    <property type="entry name" value="SHORT-CHAIN DEHYDROGENASE_REDUCTASE FAMILY PROTEIN"/>
    <property type="match status" value="1"/>
</dbReference>
<evidence type="ECO:0000256" key="1">
    <source>
        <dbReference type="ARBA" id="ARBA00006484"/>
    </source>
</evidence>
<dbReference type="CDD" id="cd05233">
    <property type="entry name" value="SDR_c"/>
    <property type="match status" value="1"/>
</dbReference>
<keyword evidence="2" id="KW-0560">Oxidoreductase</keyword>
<dbReference type="EMBL" id="JACJVR010000019">
    <property type="protein sequence ID" value="MBB6690982.1"/>
    <property type="molecule type" value="Genomic_DNA"/>
</dbReference>
<proteinExistence type="inferred from homology"/>
<dbReference type="GO" id="GO:0008206">
    <property type="term" value="P:bile acid metabolic process"/>
    <property type="evidence" value="ECO:0007669"/>
    <property type="project" value="UniProtKB-ARBA"/>
</dbReference>
<dbReference type="PANTHER" id="PTHR43639">
    <property type="entry name" value="OXIDOREDUCTASE, SHORT-CHAIN DEHYDROGENASE/REDUCTASE FAMILY (AFU_ORTHOLOGUE AFUA_5G02870)"/>
    <property type="match status" value="1"/>
</dbReference>
<comment type="similarity">
    <text evidence="1">Belongs to the short-chain dehydrogenases/reductases (SDR) family.</text>
</comment>
<evidence type="ECO:0000313" key="3">
    <source>
        <dbReference type="EMBL" id="MBB6690982.1"/>
    </source>
</evidence>
<organism evidence="3 4">
    <name type="scientific">Cohnella xylanilytica</name>
    <dbReference type="NCBI Taxonomy" id="557555"/>
    <lineage>
        <taxon>Bacteria</taxon>
        <taxon>Bacillati</taxon>
        <taxon>Bacillota</taxon>
        <taxon>Bacilli</taxon>
        <taxon>Bacillales</taxon>
        <taxon>Paenibacillaceae</taxon>
        <taxon>Cohnella</taxon>
    </lineage>
</organism>
<dbReference type="Proteomes" id="UP000553776">
    <property type="component" value="Unassembled WGS sequence"/>
</dbReference>
<dbReference type="SUPFAM" id="SSF51735">
    <property type="entry name" value="NAD(P)-binding Rossmann-fold domains"/>
    <property type="match status" value="1"/>
</dbReference>
<dbReference type="InterPro" id="IPR036291">
    <property type="entry name" value="NAD(P)-bd_dom_sf"/>
</dbReference>
<sequence>MNDAASPAGAGPTAGRTALVTGGAVGIGRGIALALAASGYDLAISYYGEEEQAEEVANMVRSRFGRSCHAIPCDLTEAASPAALVGLAVRELGRLDVLVNNAGVSRFASVRKLGVSDIDPLLHLNLRAPLLTMQAASAHMIERGIRGSIVNITSTRAERAYPGDAVYGATKAALARATQSAALDLARYGIRVNCVAPGATASREGEAARRWYDALGRKIPLGRAGTPADVGDAVVWLASGQAGYVTGTTIRVDGGLIVPGMPEDVRPEAGYGWGLPPAD</sequence>
<comment type="caution">
    <text evidence="3">The sequence shown here is derived from an EMBL/GenBank/DDBJ whole genome shotgun (WGS) entry which is preliminary data.</text>
</comment>
<dbReference type="FunFam" id="3.40.50.720:FF:000084">
    <property type="entry name" value="Short-chain dehydrogenase reductase"/>
    <property type="match status" value="1"/>
</dbReference>
<dbReference type="InterPro" id="IPR002347">
    <property type="entry name" value="SDR_fam"/>
</dbReference>
<accession>A0A841TVJ1</accession>
<evidence type="ECO:0000256" key="2">
    <source>
        <dbReference type="ARBA" id="ARBA00023002"/>
    </source>
</evidence>
<dbReference type="RefSeq" id="WP_185134968.1">
    <property type="nucleotide sequence ID" value="NZ_JACJVR010000019.1"/>
</dbReference>
<name>A0A841TVJ1_9BACL</name>
<dbReference type="Pfam" id="PF13561">
    <property type="entry name" value="adh_short_C2"/>
    <property type="match status" value="1"/>
</dbReference>
<dbReference type="PRINTS" id="PR00081">
    <property type="entry name" value="GDHRDH"/>
</dbReference>
<dbReference type="GO" id="GO:0016491">
    <property type="term" value="F:oxidoreductase activity"/>
    <property type="evidence" value="ECO:0007669"/>
    <property type="project" value="UniProtKB-KW"/>
</dbReference>